<evidence type="ECO:0000313" key="5">
    <source>
        <dbReference type="EMBL" id="CAK9102779.1"/>
    </source>
</evidence>
<protein>
    <recommendedName>
        <fullName evidence="8">Ion transport domain-containing protein</fullName>
    </recommendedName>
</protein>
<evidence type="ECO:0000256" key="4">
    <source>
        <dbReference type="SAM" id="Phobius"/>
    </source>
</evidence>
<keyword evidence="2" id="KW-0040">ANK repeat</keyword>
<dbReference type="Proteomes" id="UP001642464">
    <property type="component" value="Unassembled WGS sequence"/>
</dbReference>
<feature type="transmembrane region" description="Helical" evidence="4">
    <location>
        <begin position="429"/>
        <end position="449"/>
    </location>
</feature>
<evidence type="ECO:0000313" key="7">
    <source>
        <dbReference type="Proteomes" id="UP001642464"/>
    </source>
</evidence>
<evidence type="ECO:0000256" key="1">
    <source>
        <dbReference type="ARBA" id="ARBA00022737"/>
    </source>
</evidence>
<feature type="transmembrane region" description="Helical" evidence="4">
    <location>
        <begin position="592"/>
        <end position="613"/>
    </location>
</feature>
<keyword evidence="1" id="KW-0677">Repeat</keyword>
<name>A0ABP0RQ65_9DINO</name>
<dbReference type="Gene3D" id="1.25.40.20">
    <property type="entry name" value="Ankyrin repeat-containing domain"/>
    <property type="match status" value="1"/>
</dbReference>
<evidence type="ECO:0000256" key="2">
    <source>
        <dbReference type="ARBA" id="ARBA00023043"/>
    </source>
</evidence>
<feature type="region of interest" description="Disordered" evidence="3">
    <location>
        <begin position="1"/>
        <end position="37"/>
    </location>
</feature>
<proteinExistence type="predicted"/>
<keyword evidence="4" id="KW-0812">Transmembrane</keyword>
<dbReference type="SMART" id="SM00248">
    <property type="entry name" value="ANK"/>
    <property type="match status" value="3"/>
</dbReference>
<feature type="compositionally biased region" description="Polar residues" evidence="3">
    <location>
        <begin position="1"/>
        <end position="17"/>
    </location>
</feature>
<gene>
    <name evidence="5" type="ORF">SCF082_LOCUS48032</name>
    <name evidence="6" type="ORF">SCF082_LOCUS48049</name>
</gene>
<evidence type="ECO:0000256" key="3">
    <source>
        <dbReference type="SAM" id="MobiDB-lite"/>
    </source>
</evidence>
<dbReference type="Pfam" id="PF12796">
    <property type="entry name" value="Ank_2"/>
    <property type="match status" value="1"/>
</dbReference>
<evidence type="ECO:0000313" key="6">
    <source>
        <dbReference type="EMBL" id="CAK9102829.1"/>
    </source>
</evidence>
<dbReference type="SUPFAM" id="SSF48403">
    <property type="entry name" value="Ankyrin repeat"/>
    <property type="match status" value="1"/>
</dbReference>
<feature type="transmembrane region" description="Helical" evidence="4">
    <location>
        <begin position="738"/>
        <end position="758"/>
    </location>
</feature>
<organism evidence="5 7">
    <name type="scientific">Durusdinium trenchii</name>
    <dbReference type="NCBI Taxonomy" id="1381693"/>
    <lineage>
        <taxon>Eukaryota</taxon>
        <taxon>Sar</taxon>
        <taxon>Alveolata</taxon>
        <taxon>Dinophyceae</taxon>
        <taxon>Suessiales</taxon>
        <taxon>Symbiodiniaceae</taxon>
        <taxon>Durusdinium</taxon>
    </lineage>
</organism>
<dbReference type="InterPro" id="IPR036770">
    <property type="entry name" value="Ankyrin_rpt-contain_sf"/>
</dbReference>
<keyword evidence="7" id="KW-1185">Reference proteome</keyword>
<feature type="transmembrane region" description="Helical" evidence="4">
    <location>
        <begin position="539"/>
        <end position="565"/>
    </location>
</feature>
<accession>A0ABP0RQ65</accession>
<keyword evidence="4" id="KW-0472">Membrane</keyword>
<keyword evidence="4" id="KW-1133">Transmembrane helix</keyword>
<dbReference type="InterPro" id="IPR002110">
    <property type="entry name" value="Ankyrin_rpt"/>
</dbReference>
<comment type="caution">
    <text evidence="5">The sequence shown here is derived from an EMBL/GenBank/DDBJ whole genome shotgun (WGS) entry which is preliminary data.</text>
</comment>
<feature type="transmembrane region" description="Helical" evidence="4">
    <location>
        <begin position="708"/>
        <end position="732"/>
    </location>
</feature>
<feature type="transmembrane region" description="Helical" evidence="4">
    <location>
        <begin position="649"/>
        <end position="675"/>
    </location>
</feature>
<reference evidence="5 7" key="1">
    <citation type="submission" date="2024-02" db="EMBL/GenBank/DDBJ databases">
        <authorList>
            <person name="Chen Y."/>
            <person name="Shah S."/>
            <person name="Dougan E. K."/>
            <person name="Thang M."/>
            <person name="Chan C."/>
        </authorList>
    </citation>
    <scope>NUCLEOTIDE SEQUENCE [LARGE SCALE GENOMIC DNA]</scope>
</reference>
<dbReference type="PANTHER" id="PTHR24198:SF165">
    <property type="entry name" value="ANKYRIN REPEAT-CONTAINING PROTEIN-RELATED"/>
    <property type="match status" value="1"/>
</dbReference>
<sequence length="815" mass="91561">MPIDSKSNASVESSTQPLLEGDAVNRGGPEEFRWNSRPCHGGQLHLAALNGRPDDAKAALAAGEQVNSRFTYETVFMGKAQEGSGEAVHLAASRGHVNVMKILLESRALLTSTVTRDHKPHYDVLHAAMFAEGRGGDYEMIRYLFTAGAQMTRNLDGRWPIHVAFQTGNVPAINLLRTYMKEANVSDGDYKEEKVPKPLEMGIRGGKMSEQELCDAAEVTKLSMNIFIDECPQCIPLFLRRLRKEAAIAAGRRTSKPGRTVSQDARENPIVGEVAKNLTEKSIAKVLREAPQAATALLAYGTMTPECEDSWHPLPTRVSFAARSRLIRLRMIFNPPETYLTEYQSDTKWHFDRQIWKSPAWHKAWTERSYGKPIIDANIKVVMVPDLICAEVFTALCDKSNTDLTLYDNDVVHVMTKHLFWESAFKSDLILVFLTLWGLVILITEEVLVRYQYLGSQTGAAKERDLFHGAHSGHSLSIDFAYGGALNPSDSQASSWVAFAWVASKSLVDLWLEYCELRGFYKIGRVEDWFQTHNLVRAILAGIPSLLIFWPASTPILLCGVFLYWGRLLNAYTLTQYIGEELLPIIDLANGLGPSLFVTAISFGAFTHAFYLVRNSSQALWPKVSTDTFAVLITAALPERASDVGRMEFYLVLVAVLFFSVLIMNVFIGVICELYNTAKENARMAFKRRRCESGMLYLLRSRVVPCHWLSMGAAGVVMLIAGLVALCIQVYCFIDHTFHAWVFVPFFLCQVIIVMMGFQQPNAPWIRKQWDENMPPHYLWFCKQKEAEEETIGSEIHGLLEEMKDVVNKISTPSK</sequence>
<dbReference type="EMBL" id="CAXAMM010042073">
    <property type="protein sequence ID" value="CAK9102829.1"/>
    <property type="molecule type" value="Genomic_DNA"/>
</dbReference>
<dbReference type="PANTHER" id="PTHR24198">
    <property type="entry name" value="ANKYRIN REPEAT AND PROTEIN KINASE DOMAIN-CONTAINING PROTEIN"/>
    <property type="match status" value="1"/>
</dbReference>
<dbReference type="EMBL" id="CAXAMM010042062">
    <property type="protein sequence ID" value="CAK9102779.1"/>
    <property type="molecule type" value="Genomic_DNA"/>
</dbReference>
<evidence type="ECO:0008006" key="8">
    <source>
        <dbReference type="Google" id="ProtNLM"/>
    </source>
</evidence>